<proteinExistence type="predicted"/>
<evidence type="ECO:0000313" key="3">
    <source>
        <dbReference type="Proteomes" id="UP000617426"/>
    </source>
</evidence>
<organism evidence="2 3">
    <name type="scientific">Schaalia hyovaginalis</name>
    <dbReference type="NCBI Taxonomy" id="29316"/>
    <lineage>
        <taxon>Bacteria</taxon>
        <taxon>Bacillati</taxon>
        <taxon>Actinomycetota</taxon>
        <taxon>Actinomycetes</taxon>
        <taxon>Actinomycetales</taxon>
        <taxon>Actinomycetaceae</taxon>
        <taxon>Schaalia</taxon>
    </lineage>
</organism>
<accession>A0A923IYF0</accession>
<evidence type="ECO:0000313" key="2">
    <source>
        <dbReference type="EMBL" id="MBB6335438.1"/>
    </source>
</evidence>
<comment type="caution">
    <text evidence="2">The sequence shown here is derived from an EMBL/GenBank/DDBJ whole genome shotgun (WGS) entry which is preliminary data.</text>
</comment>
<dbReference type="InterPro" id="IPR008687">
    <property type="entry name" value="MobC"/>
</dbReference>
<dbReference type="EMBL" id="JACHMK010000001">
    <property type="protein sequence ID" value="MBB6335438.1"/>
    <property type="molecule type" value="Genomic_DNA"/>
</dbReference>
<reference evidence="2" key="1">
    <citation type="submission" date="2020-08" db="EMBL/GenBank/DDBJ databases">
        <title>Sequencing the genomes of 1000 actinobacteria strains.</title>
        <authorList>
            <person name="Klenk H.-P."/>
        </authorList>
    </citation>
    <scope>NUCLEOTIDE SEQUENCE</scope>
    <source>
        <strain evidence="2">DSM 10695</strain>
    </source>
</reference>
<gene>
    <name evidence="2" type="ORF">HD592_002003</name>
</gene>
<sequence>MNADSDASRSGRRLPRSVAGVKRRALKVTLSSDEYAALRARAENTGESMSRILVRSATTGGTSDQIDGARLDELMHVLTDLQTQVRGVSGNLNQLAHWANSHHAFPEEAADLAKRVRRILVDIEHTFEGVHR</sequence>
<feature type="domain" description="Bacterial mobilisation" evidence="1">
    <location>
        <begin position="84"/>
        <end position="124"/>
    </location>
</feature>
<dbReference type="Pfam" id="PF05713">
    <property type="entry name" value="MobC"/>
    <property type="match status" value="1"/>
</dbReference>
<keyword evidence="3" id="KW-1185">Reference proteome</keyword>
<evidence type="ECO:0000259" key="1">
    <source>
        <dbReference type="Pfam" id="PF05713"/>
    </source>
</evidence>
<name>A0A923IYF0_9ACTO</name>
<dbReference type="RefSeq" id="WP_184453794.1">
    <property type="nucleotide sequence ID" value="NZ_JACHMK010000001.1"/>
</dbReference>
<dbReference type="AlphaFoldDB" id="A0A923IYF0"/>
<protein>
    <recommendedName>
        <fullName evidence="1">Bacterial mobilisation domain-containing protein</fullName>
    </recommendedName>
</protein>
<dbReference type="Proteomes" id="UP000617426">
    <property type="component" value="Unassembled WGS sequence"/>
</dbReference>